<gene>
    <name evidence="2" type="ORF">MAC_02543</name>
</gene>
<dbReference type="OrthoDB" id="4941389at2759"/>
<feature type="compositionally biased region" description="Polar residues" evidence="1">
    <location>
        <begin position="252"/>
        <end position="270"/>
    </location>
</feature>
<feature type="compositionally biased region" description="Low complexity" evidence="1">
    <location>
        <begin position="204"/>
        <end position="238"/>
    </location>
</feature>
<evidence type="ECO:0008006" key="4">
    <source>
        <dbReference type="Google" id="ProtNLM"/>
    </source>
</evidence>
<accession>E9DY45</accession>
<reference evidence="2 3" key="1">
    <citation type="journal article" date="2011" name="PLoS Genet.">
        <title>Genome sequencing and comparative transcriptomics of the model entomopathogenic fungi Metarhizium anisopliae and M. acridum.</title>
        <authorList>
            <person name="Gao Q."/>
            <person name="Jin K."/>
            <person name="Ying S.H."/>
            <person name="Zhang Y."/>
            <person name="Xiao G."/>
            <person name="Shang Y."/>
            <person name="Duan Z."/>
            <person name="Hu X."/>
            <person name="Xie X.Q."/>
            <person name="Zhou G."/>
            <person name="Peng G."/>
            <person name="Luo Z."/>
            <person name="Huang W."/>
            <person name="Wang B."/>
            <person name="Fang W."/>
            <person name="Wang S."/>
            <person name="Zhong Y."/>
            <person name="Ma L.J."/>
            <person name="St Leger R.J."/>
            <person name="Zhao G.P."/>
            <person name="Pei Y."/>
            <person name="Feng M.G."/>
            <person name="Xia Y."/>
            <person name="Wang C."/>
        </authorList>
    </citation>
    <scope>NUCLEOTIDE SEQUENCE [LARGE SCALE GENOMIC DNA]</scope>
    <source>
        <strain evidence="2 3">CQMa 102</strain>
    </source>
</reference>
<feature type="compositionally biased region" description="Low complexity" evidence="1">
    <location>
        <begin position="44"/>
        <end position="53"/>
    </location>
</feature>
<dbReference type="InParanoid" id="E9DY45"/>
<dbReference type="KEGG" id="maw:19246854"/>
<feature type="compositionally biased region" description="Low complexity" evidence="1">
    <location>
        <begin position="142"/>
        <end position="174"/>
    </location>
</feature>
<feature type="compositionally biased region" description="Low complexity" evidence="1">
    <location>
        <begin position="80"/>
        <end position="97"/>
    </location>
</feature>
<dbReference type="STRING" id="655827.E9DY45"/>
<protein>
    <recommendedName>
        <fullName evidence="4">RING finger domain protein</fullName>
    </recommendedName>
</protein>
<sequence length="368" mass="39917">MSSPPALLETINTERDSDPCQNTRCTYYLPPRNNPQPILPPLPQQSAPLARSSSPRHHASSHSSATRPLRAGNVPALLNSPSTPRRQRQQSPSSYRPSFRRITTRVIAPTHWGEDTAIRSDNDQRGNDSDDLFLSTFADNDFSSPSTYPPFTSNPAASEAPQPDQAAFQPQPTALTTNPGSEAAPLHQVSACNRTFAAPSRSATQLSSSGLEESQSTSLTTDDGEDSSPSQSAYPSFSDKMPPPPPRFQHILNDTDSPSINKRMRTSQQGAGAANRASVGSLAMPSAPLDDDDDDYDLFGEDLTRQGSEIVDGEELTTIDLTEANKVPEELKQPQQDNRIKMSKFQCVICMDDVTTLTVTHCGKSPPP</sequence>
<dbReference type="Proteomes" id="UP000002499">
    <property type="component" value="Unassembled WGS sequence"/>
</dbReference>
<name>E9DY45_METAQ</name>
<feature type="compositionally biased region" description="Basic and acidic residues" evidence="1">
    <location>
        <begin position="112"/>
        <end position="128"/>
    </location>
</feature>
<evidence type="ECO:0000313" key="2">
    <source>
        <dbReference type="EMBL" id="EFY91380.1"/>
    </source>
</evidence>
<dbReference type="OMA" id="ICMDDMT"/>
<organism evidence="3">
    <name type="scientific">Metarhizium acridum (strain CQMa 102)</name>
    <dbReference type="NCBI Taxonomy" id="655827"/>
    <lineage>
        <taxon>Eukaryota</taxon>
        <taxon>Fungi</taxon>
        <taxon>Dikarya</taxon>
        <taxon>Ascomycota</taxon>
        <taxon>Pezizomycotina</taxon>
        <taxon>Sordariomycetes</taxon>
        <taxon>Hypocreomycetidae</taxon>
        <taxon>Hypocreales</taxon>
        <taxon>Clavicipitaceae</taxon>
        <taxon>Metarhizium</taxon>
    </lineage>
</organism>
<dbReference type="EMBL" id="GL698482">
    <property type="protein sequence ID" value="EFY91380.1"/>
    <property type="molecule type" value="Genomic_DNA"/>
</dbReference>
<keyword evidence="3" id="KW-1185">Reference proteome</keyword>
<dbReference type="GeneID" id="19246854"/>
<feature type="region of interest" description="Disordered" evidence="1">
    <location>
        <begin position="200"/>
        <end position="295"/>
    </location>
</feature>
<dbReference type="eggNOG" id="ENOG502RS65">
    <property type="taxonomic scope" value="Eukaryota"/>
</dbReference>
<dbReference type="HOGENOM" id="CLU_748188_0_0_1"/>
<feature type="compositionally biased region" description="Pro residues" evidence="1">
    <location>
        <begin position="32"/>
        <end position="43"/>
    </location>
</feature>
<dbReference type="AlphaFoldDB" id="E9DY45"/>
<evidence type="ECO:0000313" key="3">
    <source>
        <dbReference type="Proteomes" id="UP000002499"/>
    </source>
</evidence>
<proteinExistence type="predicted"/>
<evidence type="ECO:0000256" key="1">
    <source>
        <dbReference type="SAM" id="MobiDB-lite"/>
    </source>
</evidence>
<feature type="region of interest" description="Disordered" evidence="1">
    <location>
        <begin position="1"/>
        <end position="183"/>
    </location>
</feature>